<dbReference type="PANTHER" id="PTHR31325">
    <property type="entry name" value="OS01G0798800 PROTEIN-RELATED"/>
    <property type="match status" value="1"/>
</dbReference>
<evidence type="ECO:0000313" key="3">
    <source>
        <dbReference type="EMBL" id="RCV30198.1"/>
    </source>
</evidence>
<dbReference type="Pfam" id="PF13968">
    <property type="entry name" value="DUF4220"/>
    <property type="match status" value="1"/>
</dbReference>
<feature type="domain" description="DUF4220" evidence="2">
    <location>
        <begin position="35"/>
        <end position="290"/>
    </location>
</feature>
<dbReference type="Pfam" id="PF04578">
    <property type="entry name" value="DUF594"/>
    <property type="match status" value="1"/>
</dbReference>
<accession>A0A368RJG4</accession>
<feature type="compositionally biased region" description="Low complexity" evidence="1">
    <location>
        <begin position="624"/>
        <end position="634"/>
    </location>
</feature>
<organism evidence="3">
    <name type="scientific">Setaria italica</name>
    <name type="common">Foxtail millet</name>
    <name type="synonym">Panicum italicum</name>
    <dbReference type="NCBI Taxonomy" id="4555"/>
    <lineage>
        <taxon>Eukaryota</taxon>
        <taxon>Viridiplantae</taxon>
        <taxon>Streptophyta</taxon>
        <taxon>Embryophyta</taxon>
        <taxon>Tracheophyta</taxon>
        <taxon>Spermatophyta</taxon>
        <taxon>Magnoliopsida</taxon>
        <taxon>Liliopsida</taxon>
        <taxon>Poales</taxon>
        <taxon>Poaceae</taxon>
        <taxon>PACMAD clade</taxon>
        <taxon>Panicoideae</taxon>
        <taxon>Panicodae</taxon>
        <taxon>Paniceae</taxon>
        <taxon>Cenchrinae</taxon>
        <taxon>Setaria</taxon>
    </lineage>
</organism>
<proteinExistence type="predicted"/>
<dbReference type="InterPro" id="IPR007658">
    <property type="entry name" value="DUF594"/>
</dbReference>
<sequence>MAAVSVPRPLVGGTPALGVRPVAVEAPRAAGWILWAAYVAAEIAATSALSNLSLCGSDASPAEQQVIVFWAPFLLLHLGGPDNMTAYTLEDNVLSLRKWAEMILQIAVVLYAIWNYVYRSHSWDLLAASAIMLVAGGARYVERTRALWRANLDNMQDASKKLELEEGSGWSRSTDAVVGSTITRIQGRRNRELKDDEALLLAQDLFHIWRHALVNHPSTPDHLASAPAFSLGWESMCKVVEMEVSLMYDVLYTKATVAHTWAGYLIRLLSPLATAAAAAASLFWFHCNSNNHGRRIRGSFVGRDHLAPDGRRLRPRRGVAAESPRLDLDHHALCAGRWHQLRRAVVYLDPLRLVFGIDPVELQEEALHRGMDIFEGKGLPKFGREFEEDVIAWHIATCIFLSRIARKIPAESSAYVVEAIEVMSEYLMFLVAVRRRMLPGLVLHILLDKTRDTLDDFLWDKDGEGKGASSRYSTDPAAGDDKEKLATILWETGNNKPHWALQDDGKLLVSDAVVIAGALTNCSKDDHKVPQLLELVLNVWVDKLLYAGVRCSRESHAKQLSAGCELTTMLWVTVQHAGPFRIGERKPGYDEAEHRRETEKKKPETEEKKKEEEERKKSEEEKPPVVGTTTWVPPMVCAATAAAAAADDRP</sequence>
<dbReference type="OrthoDB" id="695796at2759"/>
<protein>
    <recommendedName>
        <fullName evidence="2">DUF4220 domain-containing protein</fullName>
    </recommendedName>
</protein>
<dbReference type="EMBL" id="CM003533">
    <property type="protein sequence ID" value="RCV30198.1"/>
    <property type="molecule type" value="Genomic_DNA"/>
</dbReference>
<dbReference type="InterPro" id="IPR025315">
    <property type="entry name" value="DUF4220"/>
</dbReference>
<gene>
    <name evidence="3" type="ORF">SETIT_6G074800v2</name>
</gene>
<evidence type="ECO:0000259" key="2">
    <source>
        <dbReference type="Pfam" id="PF13968"/>
    </source>
</evidence>
<feature type="region of interest" description="Disordered" evidence="1">
    <location>
        <begin position="582"/>
        <end position="634"/>
    </location>
</feature>
<name>A0A368RJG4_SETIT</name>
<reference evidence="3" key="2">
    <citation type="submission" date="2015-07" db="EMBL/GenBank/DDBJ databases">
        <authorList>
            <person name="Noorani M."/>
        </authorList>
    </citation>
    <scope>NUCLEOTIDE SEQUENCE</scope>
    <source>
        <strain evidence="3">Yugu1</strain>
    </source>
</reference>
<feature type="compositionally biased region" description="Basic and acidic residues" evidence="1">
    <location>
        <begin position="582"/>
        <end position="623"/>
    </location>
</feature>
<reference evidence="3" key="1">
    <citation type="journal article" date="2012" name="Nat. Biotechnol.">
        <title>Reference genome sequence of the model plant Setaria.</title>
        <authorList>
            <person name="Bennetzen J.L."/>
            <person name="Schmutz J."/>
            <person name="Wang H."/>
            <person name="Percifield R."/>
            <person name="Hawkins J."/>
            <person name="Pontaroli A.C."/>
            <person name="Estep M."/>
            <person name="Feng L."/>
            <person name="Vaughn J.N."/>
            <person name="Grimwood J."/>
            <person name="Jenkins J."/>
            <person name="Barry K."/>
            <person name="Lindquist E."/>
            <person name="Hellsten U."/>
            <person name="Deshpande S."/>
            <person name="Wang X."/>
            <person name="Wu X."/>
            <person name="Mitros T."/>
            <person name="Triplett J."/>
            <person name="Yang X."/>
            <person name="Ye C.Y."/>
            <person name="Mauro-Herrera M."/>
            <person name="Wang L."/>
            <person name="Li P."/>
            <person name="Sharma M."/>
            <person name="Sharma R."/>
            <person name="Ronald P.C."/>
            <person name="Panaud O."/>
            <person name="Kellogg E.A."/>
            <person name="Brutnell T.P."/>
            <person name="Doust A.N."/>
            <person name="Tuskan G.A."/>
            <person name="Rokhsar D."/>
            <person name="Devos K.M."/>
        </authorList>
    </citation>
    <scope>NUCLEOTIDE SEQUENCE [LARGE SCALE GENOMIC DNA]</scope>
    <source>
        <strain evidence="3">Yugu1</strain>
    </source>
</reference>
<dbReference type="AlphaFoldDB" id="A0A368RJG4"/>
<dbReference type="STRING" id="4555.A0A368RJG4"/>
<evidence type="ECO:0000256" key="1">
    <source>
        <dbReference type="SAM" id="MobiDB-lite"/>
    </source>
</evidence>